<dbReference type="RefSeq" id="WP_123255697.1">
    <property type="nucleotide sequence ID" value="NZ_RBED01000104.1"/>
</dbReference>
<dbReference type="Gene3D" id="1.10.10.10">
    <property type="entry name" value="Winged helix-like DNA-binding domain superfamily/Winged helix DNA-binding domain"/>
    <property type="match status" value="1"/>
</dbReference>
<dbReference type="Pfam" id="PF13412">
    <property type="entry name" value="HTH_24"/>
    <property type="match status" value="1"/>
</dbReference>
<dbReference type="PANTHER" id="PTHR18964:SF149">
    <property type="entry name" value="BIFUNCTIONAL UDP-N-ACETYLGLUCOSAMINE 2-EPIMERASE_N-ACETYLMANNOSAMINE KINASE"/>
    <property type="match status" value="1"/>
</dbReference>
<dbReference type="AlphaFoldDB" id="A0A3N0BX24"/>
<proteinExistence type="inferred from homology"/>
<dbReference type="Gene3D" id="3.30.420.40">
    <property type="match status" value="2"/>
</dbReference>
<keyword evidence="3" id="KW-1185">Reference proteome</keyword>
<dbReference type="InterPro" id="IPR000600">
    <property type="entry name" value="ROK"/>
</dbReference>
<evidence type="ECO:0000313" key="2">
    <source>
        <dbReference type="EMBL" id="RNL53871.1"/>
    </source>
</evidence>
<dbReference type="SUPFAM" id="SSF53067">
    <property type="entry name" value="Actin-like ATPase domain"/>
    <property type="match status" value="1"/>
</dbReference>
<dbReference type="InterPro" id="IPR036388">
    <property type="entry name" value="WH-like_DNA-bd_sf"/>
</dbReference>
<comment type="similarity">
    <text evidence="1">Belongs to the ROK (NagC/XylR) family.</text>
</comment>
<dbReference type="InterPro" id="IPR049874">
    <property type="entry name" value="ROK_cs"/>
</dbReference>
<comment type="caution">
    <text evidence="2">The sequence shown here is derived from an EMBL/GenBank/DDBJ whole genome shotgun (WGS) entry which is preliminary data.</text>
</comment>
<evidence type="ECO:0000256" key="1">
    <source>
        <dbReference type="ARBA" id="ARBA00006479"/>
    </source>
</evidence>
<dbReference type="PROSITE" id="PS01125">
    <property type="entry name" value="ROK"/>
    <property type="match status" value="1"/>
</dbReference>
<evidence type="ECO:0000313" key="3">
    <source>
        <dbReference type="Proteomes" id="UP000273807"/>
    </source>
</evidence>
<dbReference type="Proteomes" id="UP000273807">
    <property type="component" value="Unassembled WGS sequence"/>
</dbReference>
<dbReference type="PANTHER" id="PTHR18964">
    <property type="entry name" value="ROK (REPRESSOR, ORF, KINASE) FAMILY"/>
    <property type="match status" value="1"/>
</dbReference>
<dbReference type="InterPro" id="IPR011991">
    <property type="entry name" value="ArsR-like_HTH"/>
</dbReference>
<dbReference type="SUPFAM" id="SSF46785">
    <property type="entry name" value="Winged helix' DNA-binding domain"/>
    <property type="match status" value="1"/>
</dbReference>
<dbReference type="CDD" id="cd00090">
    <property type="entry name" value="HTH_ARSR"/>
    <property type="match status" value="1"/>
</dbReference>
<dbReference type="OrthoDB" id="4083144at2"/>
<accession>A0A3N0BX24</accession>
<protein>
    <submittedName>
        <fullName evidence="2">ROK family transcriptional regulator</fullName>
    </submittedName>
</protein>
<dbReference type="EMBL" id="RBED01000104">
    <property type="protein sequence ID" value="RNL53871.1"/>
    <property type="molecule type" value="Genomic_DNA"/>
</dbReference>
<dbReference type="InterPro" id="IPR043129">
    <property type="entry name" value="ATPase_NBD"/>
</dbReference>
<name>A0A3N0BX24_9MICC</name>
<dbReference type="InterPro" id="IPR036390">
    <property type="entry name" value="WH_DNA-bd_sf"/>
</dbReference>
<organism evidence="2 3">
    <name type="scientific">Arthrobacter oryzae</name>
    <dbReference type="NCBI Taxonomy" id="409290"/>
    <lineage>
        <taxon>Bacteria</taxon>
        <taxon>Bacillati</taxon>
        <taxon>Actinomycetota</taxon>
        <taxon>Actinomycetes</taxon>
        <taxon>Micrococcales</taxon>
        <taxon>Micrococcaceae</taxon>
        <taxon>Arthrobacter</taxon>
    </lineage>
</organism>
<sequence>MGDFNLTVILDAIRRAPDSGLSRVELAQIVGLSPQTISNISRRLLDQNLIVEAGKEGTGPGKPRTMLRLNASGKYAVGVHLDPAVITCVVLDLVGDVVQHCRIKTPGSQIPEEVIETIAAAIKSVIADSGVDSALIAGLGVAAPGPIDLTEGTVVDPPLMLGWDHVPLRDALAKATGLPTLVDKDVTSAAVAETWAGGPSGAGSFVFMYMGTGIGCGIVLRDEVVRGTSGNAGEMGHIVVDPGGALCDCGQRGCVKATAIPRVLVAQAEQAGILAPLGPNPSGPAIQESFAQLCAKADDGDPRASEIIDRSAVLVARAASAVSNVLDVDRIVFGGPFWTCLSERYLALIPDLIRAGSDTRDIHSTDVVASGVGEDVGAIGAACLVLEHALAPRAQRLLLDA</sequence>
<dbReference type="Pfam" id="PF00480">
    <property type="entry name" value="ROK"/>
    <property type="match status" value="1"/>
</dbReference>
<gene>
    <name evidence="2" type="ORF">D7003_12165</name>
</gene>
<reference evidence="2 3" key="1">
    <citation type="submission" date="2018-10" db="EMBL/GenBank/DDBJ databases">
        <title>Genome sequencing of Arthrobacter oryzae TNB02.</title>
        <authorList>
            <person name="Cho Y.-J."/>
            <person name="Cho A."/>
            <person name="Kim O.-S."/>
        </authorList>
    </citation>
    <scope>NUCLEOTIDE SEQUENCE [LARGE SCALE GENOMIC DNA]</scope>
    <source>
        <strain evidence="2 3">TNB02</strain>
    </source>
</reference>